<evidence type="ECO:0000256" key="2">
    <source>
        <dbReference type="ARBA" id="ARBA00008814"/>
    </source>
</evidence>
<protein>
    <submittedName>
        <fullName evidence="8">Fe(3+)-citrate-binding protein YfmC</fullName>
    </submittedName>
</protein>
<organism evidence="8 9">
    <name type="scientific">Corynebacterium ihumii</name>
    <dbReference type="NCBI Taxonomy" id="1232427"/>
    <lineage>
        <taxon>Bacteria</taxon>
        <taxon>Bacillati</taxon>
        <taxon>Actinomycetota</taxon>
        <taxon>Actinomycetes</taxon>
        <taxon>Mycobacteriales</taxon>
        <taxon>Corynebacteriaceae</taxon>
        <taxon>Corynebacterium</taxon>
    </lineage>
</organism>
<dbReference type="PROSITE" id="PS50983">
    <property type="entry name" value="FE_B12_PBP"/>
    <property type="match status" value="1"/>
</dbReference>
<evidence type="ECO:0000256" key="1">
    <source>
        <dbReference type="ARBA" id="ARBA00004196"/>
    </source>
</evidence>
<evidence type="ECO:0000313" key="9">
    <source>
        <dbReference type="Proteomes" id="UP001220577"/>
    </source>
</evidence>
<evidence type="ECO:0000256" key="6">
    <source>
        <dbReference type="SAM" id="SignalP"/>
    </source>
</evidence>
<comment type="subcellular location">
    <subcellularLocation>
        <location evidence="1">Cell envelope</location>
    </subcellularLocation>
</comment>
<name>A0ABY7UFG6_9CORY</name>
<feature type="region of interest" description="Disordered" evidence="5">
    <location>
        <begin position="72"/>
        <end position="105"/>
    </location>
</feature>
<comment type="similarity">
    <text evidence="2">Belongs to the bacterial solute-binding protein 8 family.</text>
</comment>
<sequence length="318" mass="34238">MKRTSPLSLQRLTATFAAAALLLTGCSSESADSGQHGQHTDAAGSNDRIVTLGLGDVDTVLALGEQPVGYATWEAEGSGDPSGLGPWAKDKLTAEPNPIRNTTTEFSTDTAEQVAALDPTKIIAVNSGFDSDKQALLQQIAPATFHSDQHEDWQVPWDEQIKEIAAALGQEAEGDKLIAESEQAFADFRQAHPELQGKTAVIGMPYDGKLGVYTAGDGRGSFIEKLGFTIPDKFNGDGSSFFIDWSPENYSDLNDVDYVFILDYYDAIDALKNDASFANLDVNTRGGVHWLDTDTANAMSMPNPLTIPYAITQIDQEL</sequence>
<proteinExistence type="inferred from homology"/>
<keyword evidence="9" id="KW-1185">Reference proteome</keyword>
<keyword evidence="3" id="KW-0813">Transport</keyword>
<dbReference type="PANTHER" id="PTHR30532:SF24">
    <property type="entry name" value="FERRIC ENTEROBACTIN-BINDING PERIPLASMIC PROTEIN FEPB"/>
    <property type="match status" value="1"/>
</dbReference>
<evidence type="ECO:0000313" key="8">
    <source>
        <dbReference type="EMBL" id="WCZ35421.1"/>
    </source>
</evidence>
<feature type="domain" description="Fe/B12 periplasmic-binding" evidence="7">
    <location>
        <begin position="48"/>
        <end position="318"/>
    </location>
</feature>
<accession>A0ABY7UFG6</accession>
<dbReference type="RefSeq" id="WP_035000239.1">
    <property type="nucleotide sequence ID" value="NZ_CP063190.1"/>
</dbReference>
<evidence type="ECO:0000256" key="3">
    <source>
        <dbReference type="ARBA" id="ARBA00022448"/>
    </source>
</evidence>
<dbReference type="PANTHER" id="PTHR30532">
    <property type="entry name" value="IRON III DICITRATE-BINDING PERIPLASMIC PROTEIN"/>
    <property type="match status" value="1"/>
</dbReference>
<evidence type="ECO:0000256" key="5">
    <source>
        <dbReference type="SAM" id="MobiDB-lite"/>
    </source>
</evidence>
<keyword evidence="4 6" id="KW-0732">Signal</keyword>
<evidence type="ECO:0000256" key="4">
    <source>
        <dbReference type="ARBA" id="ARBA00022729"/>
    </source>
</evidence>
<dbReference type="InterPro" id="IPR002491">
    <property type="entry name" value="ABC_transptr_periplasmic_BD"/>
</dbReference>
<dbReference type="EMBL" id="CP063190">
    <property type="protein sequence ID" value="WCZ35421.1"/>
    <property type="molecule type" value="Genomic_DNA"/>
</dbReference>
<evidence type="ECO:0000259" key="7">
    <source>
        <dbReference type="PROSITE" id="PS50983"/>
    </source>
</evidence>
<dbReference type="SUPFAM" id="SSF53807">
    <property type="entry name" value="Helical backbone' metal receptor"/>
    <property type="match status" value="1"/>
</dbReference>
<dbReference type="Proteomes" id="UP001220577">
    <property type="component" value="Chromosome"/>
</dbReference>
<dbReference type="Gene3D" id="3.40.50.1980">
    <property type="entry name" value="Nitrogenase molybdenum iron protein domain"/>
    <property type="match status" value="2"/>
</dbReference>
<gene>
    <name evidence="8" type="primary">yfmC</name>
    <name evidence="8" type="ORF">CIHUM_10150</name>
</gene>
<feature type="chain" id="PRO_5047391337" evidence="6">
    <location>
        <begin position="20"/>
        <end position="318"/>
    </location>
</feature>
<feature type="signal peptide" evidence="6">
    <location>
        <begin position="1"/>
        <end position="19"/>
    </location>
</feature>
<dbReference type="PROSITE" id="PS51257">
    <property type="entry name" value="PROKAR_LIPOPROTEIN"/>
    <property type="match status" value="1"/>
</dbReference>
<reference evidence="8 9" key="1">
    <citation type="submission" date="2020-10" db="EMBL/GenBank/DDBJ databases">
        <title>Complete genome sequence of Corynebacterium ihumii DSM 45751.</title>
        <authorList>
            <person name="Ruckert C."/>
            <person name="Albersmeier A."/>
            <person name="Busche T."/>
            <person name="Jaenicke S."/>
            <person name="Winkler A."/>
            <person name="Friethjonsson O.H."/>
            <person name="Hreggviethsson G.O."/>
            <person name="Lambert C."/>
            <person name="Badcock D."/>
            <person name="Bernaerts K."/>
            <person name="Anne J."/>
            <person name="Economou A."/>
            <person name="Kalinowski J."/>
        </authorList>
    </citation>
    <scope>NUCLEOTIDE SEQUENCE [LARGE SCALE GENOMIC DNA]</scope>
    <source>
        <strain evidence="8 9">DSM 45751</strain>
    </source>
</reference>
<dbReference type="Pfam" id="PF01497">
    <property type="entry name" value="Peripla_BP_2"/>
    <property type="match status" value="1"/>
</dbReference>
<dbReference type="InterPro" id="IPR051313">
    <property type="entry name" value="Bact_iron-sidero_bind"/>
</dbReference>